<dbReference type="Gene3D" id="1.10.287.470">
    <property type="entry name" value="Helix hairpin bin"/>
    <property type="match status" value="2"/>
</dbReference>
<dbReference type="Pfam" id="PF25954">
    <property type="entry name" value="Beta-barrel_RND_2"/>
    <property type="match status" value="1"/>
</dbReference>
<feature type="domain" description="Multidrug resistance protein MdtA-like barrel-sandwich hybrid" evidence="3">
    <location>
        <begin position="66"/>
        <end position="260"/>
    </location>
</feature>
<dbReference type="Proteomes" id="UP000528185">
    <property type="component" value="Unassembled WGS sequence"/>
</dbReference>
<dbReference type="GO" id="GO:0055085">
    <property type="term" value="P:transmembrane transport"/>
    <property type="evidence" value="ECO:0007669"/>
    <property type="project" value="InterPro"/>
</dbReference>
<dbReference type="Pfam" id="PF25917">
    <property type="entry name" value="BSH_RND"/>
    <property type="match status" value="1"/>
</dbReference>
<dbReference type="Gene3D" id="2.40.30.170">
    <property type="match status" value="1"/>
</dbReference>
<dbReference type="Gene3D" id="2.40.50.100">
    <property type="match status" value="1"/>
</dbReference>
<keyword evidence="2" id="KW-0472">Membrane</keyword>
<name>A0AAN2DC15_RHIRH</name>
<evidence type="ECO:0000259" key="4">
    <source>
        <dbReference type="Pfam" id="PF25954"/>
    </source>
</evidence>
<feature type="transmembrane region" description="Helical" evidence="2">
    <location>
        <begin position="20"/>
        <end position="43"/>
    </location>
</feature>
<dbReference type="AlphaFoldDB" id="A0AAN2DC15"/>
<evidence type="ECO:0000256" key="2">
    <source>
        <dbReference type="SAM" id="Phobius"/>
    </source>
</evidence>
<accession>A0AAN2DC15</accession>
<keyword evidence="2" id="KW-1133">Transmembrane helix</keyword>
<evidence type="ECO:0000259" key="3">
    <source>
        <dbReference type="Pfam" id="PF25917"/>
    </source>
</evidence>
<keyword evidence="1" id="KW-0175">Coiled coil</keyword>
<organism evidence="5 6">
    <name type="scientific">Rhizobium rhizogenes</name>
    <name type="common">Agrobacterium rhizogenes</name>
    <dbReference type="NCBI Taxonomy" id="359"/>
    <lineage>
        <taxon>Bacteria</taxon>
        <taxon>Pseudomonadati</taxon>
        <taxon>Pseudomonadota</taxon>
        <taxon>Alphaproteobacteria</taxon>
        <taxon>Hyphomicrobiales</taxon>
        <taxon>Rhizobiaceae</taxon>
        <taxon>Rhizobium/Agrobacterium group</taxon>
        <taxon>Rhizobium</taxon>
    </lineage>
</organism>
<feature type="domain" description="CusB-like beta-barrel" evidence="4">
    <location>
        <begin position="264"/>
        <end position="306"/>
    </location>
</feature>
<dbReference type="SUPFAM" id="SSF111369">
    <property type="entry name" value="HlyD-like secretion proteins"/>
    <property type="match status" value="3"/>
</dbReference>
<reference evidence="5 6" key="1">
    <citation type="submission" date="2020-06" db="EMBL/GenBank/DDBJ databases">
        <authorList>
            <person name="De Coninck B."/>
            <person name="Ibrahim H."/>
        </authorList>
    </citation>
    <scope>NUCLEOTIDE SEQUENCE [LARGE SCALE GENOMIC DNA]</scope>
    <source>
        <strain evidence="5">Ag_rhizogenes_K599</strain>
    </source>
</reference>
<dbReference type="InterPro" id="IPR050739">
    <property type="entry name" value="MFP"/>
</dbReference>
<protein>
    <submittedName>
        <fullName evidence="5">Colistin resistance protein EmrA</fullName>
    </submittedName>
</protein>
<gene>
    <name evidence="5" type="primary">emrA</name>
    <name evidence="5" type="ORF">AGRHK599_LOCUS760</name>
</gene>
<dbReference type="InterPro" id="IPR058625">
    <property type="entry name" value="MdtA-like_BSH"/>
</dbReference>
<dbReference type="PANTHER" id="PTHR30386">
    <property type="entry name" value="MEMBRANE FUSION SUBUNIT OF EMRAB-TOLC MULTIDRUG EFFLUX PUMP"/>
    <property type="match status" value="1"/>
</dbReference>
<sequence length="370" mass="39531">MPRRHHSLEPSKSDTMLKKFFTPVSILVLLGGLAGVALVLYAWRLPPFLSTVEMTDNAFVRGYVTTMSPQVSGYVVDVPVKDYQEVKQGTLLAKIDDRIYRQKQAQAAATLDTQKAALDNSRQQENAANANILSSQAAVDSAEASLKQAQLASDRQDNLIKSGVGTSSLQEEAHAALEKARASLSQAKAALEVSRQDLQTIIVNRSSLQAAVANAEAAVELTKIDLANTEIHAPVDGRLGEVGVRTGQYVTAGTQLMAVVPHDVWVIANFKETQLAGMQVGQPVTISVDALHRRKLTGHVERFSPATGSEFAVIKPDNATGNFVKIAQRLGVRIAIDADQPLAADLSPGMSVVVHVDKSVAPEGAETAAK</sequence>
<evidence type="ECO:0000256" key="1">
    <source>
        <dbReference type="SAM" id="Coils"/>
    </source>
</evidence>
<feature type="coiled-coil region" evidence="1">
    <location>
        <begin position="170"/>
        <end position="197"/>
    </location>
</feature>
<comment type="caution">
    <text evidence="5">The sequence shown here is derived from an EMBL/GenBank/DDBJ whole genome shotgun (WGS) entry which is preliminary data.</text>
</comment>
<dbReference type="PANTHER" id="PTHR30386:SF24">
    <property type="entry name" value="MULTIDRUG RESISTANCE EFFLUX PUMP"/>
    <property type="match status" value="1"/>
</dbReference>
<evidence type="ECO:0000313" key="6">
    <source>
        <dbReference type="Proteomes" id="UP000528185"/>
    </source>
</evidence>
<dbReference type="EMBL" id="CAICSX020000001">
    <property type="protein sequence ID" value="CAD0210742.1"/>
    <property type="molecule type" value="Genomic_DNA"/>
</dbReference>
<keyword evidence="2" id="KW-0812">Transmembrane</keyword>
<dbReference type="InterPro" id="IPR058792">
    <property type="entry name" value="Beta-barrel_RND_2"/>
</dbReference>
<proteinExistence type="predicted"/>
<evidence type="ECO:0000313" key="5">
    <source>
        <dbReference type="EMBL" id="CAD0210742.1"/>
    </source>
</evidence>